<keyword evidence="7 19" id="KW-0812">Transmembrane</keyword>
<evidence type="ECO:0000256" key="18">
    <source>
        <dbReference type="SAM" id="MobiDB-lite"/>
    </source>
</evidence>
<evidence type="ECO:0000256" key="8">
    <source>
        <dbReference type="ARBA" id="ARBA00022741"/>
    </source>
</evidence>
<keyword evidence="8" id="KW-0547">Nucleotide-binding</keyword>
<dbReference type="InterPro" id="IPR003594">
    <property type="entry name" value="HATPase_dom"/>
</dbReference>
<feature type="modified residue" description="4-aspartylphosphate" evidence="17">
    <location>
        <position position="566"/>
    </location>
</feature>
<feature type="domain" description="Response regulatory" evidence="21">
    <location>
        <begin position="517"/>
        <end position="636"/>
    </location>
</feature>
<evidence type="ECO:0000256" key="10">
    <source>
        <dbReference type="ARBA" id="ARBA00022840"/>
    </source>
</evidence>
<evidence type="ECO:0000313" key="24">
    <source>
        <dbReference type="Proteomes" id="UP000237350"/>
    </source>
</evidence>
<protein>
    <recommendedName>
        <fullName evidence="15">Sensory/regulatory protein RpfC</fullName>
        <ecNumber evidence="3">2.7.13.3</ecNumber>
    </recommendedName>
</protein>
<evidence type="ECO:0000313" key="23">
    <source>
        <dbReference type="EMBL" id="POQ98992.1"/>
    </source>
</evidence>
<evidence type="ECO:0000259" key="22">
    <source>
        <dbReference type="PROSITE" id="PS50894"/>
    </source>
</evidence>
<dbReference type="Gene3D" id="3.30.565.10">
    <property type="entry name" value="Histidine kinase-like ATPase, C-terminal domain"/>
    <property type="match status" value="1"/>
</dbReference>
<evidence type="ECO:0000256" key="11">
    <source>
        <dbReference type="ARBA" id="ARBA00022989"/>
    </source>
</evidence>
<dbReference type="GO" id="GO:0005886">
    <property type="term" value="C:plasma membrane"/>
    <property type="evidence" value="ECO:0007669"/>
    <property type="project" value="UniProtKB-SubCell"/>
</dbReference>
<dbReference type="InterPro" id="IPR001789">
    <property type="entry name" value="Sig_transdc_resp-reg_receiver"/>
</dbReference>
<comment type="catalytic activity">
    <reaction evidence="1">
        <text>ATP + protein L-histidine = ADP + protein N-phospho-L-histidine.</text>
        <dbReference type="EC" id="2.7.13.3"/>
    </reaction>
</comment>
<keyword evidence="10" id="KW-0067">ATP-binding</keyword>
<proteinExistence type="predicted"/>
<dbReference type="Pfam" id="PF01627">
    <property type="entry name" value="Hpt"/>
    <property type="match status" value="1"/>
</dbReference>
<dbReference type="InterPro" id="IPR036097">
    <property type="entry name" value="HisK_dim/P_sf"/>
</dbReference>
<dbReference type="FunFam" id="1.10.287.130:FF:000002">
    <property type="entry name" value="Two-component osmosensing histidine kinase"/>
    <property type="match status" value="1"/>
</dbReference>
<dbReference type="Gene3D" id="1.10.287.130">
    <property type="match status" value="1"/>
</dbReference>
<dbReference type="InterPro" id="IPR011006">
    <property type="entry name" value="CheY-like_superfamily"/>
</dbReference>
<feature type="modified residue" description="Phosphohistidine" evidence="16">
    <location>
        <position position="704"/>
    </location>
</feature>
<keyword evidence="4" id="KW-1003">Cell membrane</keyword>
<dbReference type="InterPro" id="IPR036890">
    <property type="entry name" value="HATPase_C_sf"/>
</dbReference>
<organism evidence="23 24">
    <name type="scientific">Alkalispirochaeta sphaeroplastigenens</name>
    <dbReference type="NCBI Taxonomy" id="1187066"/>
    <lineage>
        <taxon>Bacteria</taxon>
        <taxon>Pseudomonadati</taxon>
        <taxon>Spirochaetota</taxon>
        <taxon>Spirochaetia</taxon>
        <taxon>Spirochaetales</taxon>
        <taxon>Spirochaetaceae</taxon>
        <taxon>Alkalispirochaeta</taxon>
    </lineage>
</organism>
<dbReference type="Gene3D" id="1.20.120.160">
    <property type="entry name" value="HPT domain"/>
    <property type="match status" value="1"/>
</dbReference>
<evidence type="ECO:0000256" key="7">
    <source>
        <dbReference type="ARBA" id="ARBA00022692"/>
    </source>
</evidence>
<dbReference type="SMART" id="SM00448">
    <property type="entry name" value="REC"/>
    <property type="match status" value="1"/>
</dbReference>
<evidence type="ECO:0000256" key="15">
    <source>
        <dbReference type="ARBA" id="ARBA00068150"/>
    </source>
</evidence>
<feature type="region of interest" description="Disordered" evidence="18">
    <location>
        <begin position="486"/>
        <end position="508"/>
    </location>
</feature>
<keyword evidence="6" id="KW-0808">Transferase</keyword>
<feature type="domain" description="HPt" evidence="22">
    <location>
        <begin position="665"/>
        <end position="758"/>
    </location>
</feature>
<comment type="subcellular location">
    <subcellularLocation>
        <location evidence="2">Cell membrane</location>
        <topology evidence="2">Multi-pass membrane protein</topology>
    </subcellularLocation>
</comment>
<dbReference type="CDD" id="cd16922">
    <property type="entry name" value="HATPase_EvgS-ArcB-TorS-like"/>
    <property type="match status" value="1"/>
</dbReference>
<dbReference type="PANTHER" id="PTHR45339">
    <property type="entry name" value="HYBRID SIGNAL TRANSDUCTION HISTIDINE KINASE J"/>
    <property type="match status" value="1"/>
</dbReference>
<gene>
    <name evidence="23" type="ORF">AU468_11425</name>
</gene>
<dbReference type="SUPFAM" id="SSF47384">
    <property type="entry name" value="Homodimeric domain of signal transducing histidine kinase"/>
    <property type="match status" value="1"/>
</dbReference>
<evidence type="ECO:0000259" key="21">
    <source>
        <dbReference type="PROSITE" id="PS50110"/>
    </source>
</evidence>
<dbReference type="InterPro" id="IPR003661">
    <property type="entry name" value="HisK_dim/P_dom"/>
</dbReference>
<evidence type="ECO:0000256" key="12">
    <source>
        <dbReference type="ARBA" id="ARBA00023012"/>
    </source>
</evidence>
<dbReference type="Proteomes" id="UP000237350">
    <property type="component" value="Unassembled WGS sequence"/>
</dbReference>
<dbReference type="EC" id="2.7.13.3" evidence="3"/>
<feature type="transmembrane region" description="Helical" evidence="19">
    <location>
        <begin position="212"/>
        <end position="231"/>
    </location>
</feature>
<evidence type="ECO:0000256" key="3">
    <source>
        <dbReference type="ARBA" id="ARBA00012438"/>
    </source>
</evidence>
<dbReference type="Gene3D" id="3.40.50.2300">
    <property type="match status" value="1"/>
</dbReference>
<evidence type="ECO:0000256" key="17">
    <source>
        <dbReference type="PROSITE-ProRule" id="PRU00169"/>
    </source>
</evidence>
<feature type="compositionally biased region" description="Basic and acidic residues" evidence="18">
    <location>
        <begin position="22"/>
        <end position="35"/>
    </location>
</feature>
<reference evidence="24" key="1">
    <citation type="submission" date="2015-12" db="EMBL/GenBank/DDBJ databases">
        <authorList>
            <person name="Lodha T.D."/>
            <person name="Chintalapati S."/>
            <person name="Chintalapati V.R."/>
            <person name="Sravanthi T."/>
        </authorList>
    </citation>
    <scope>NUCLEOTIDE SEQUENCE [LARGE SCALE GENOMIC DNA]</scope>
    <source>
        <strain evidence="24">JC133</strain>
    </source>
</reference>
<evidence type="ECO:0000256" key="6">
    <source>
        <dbReference type="ARBA" id="ARBA00022679"/>
    </source>
</evidence>
<evidence type="ECO:0000256" key="2">
    <source>
        <dbReference type="ARBA" id="ARBA00004651"/>
    </source>
</evidence>
<name>A0A2S4JHH3_9SPIO</name>
<keyword evidence="5 17" id="KW-0597">Phosphoprotein</keyword>
<dbReference type="InterPro" id="IPR005467">
    <property type="entry name" value="His_kinase_dom"/>
</dbReference>
<dbReference type="InterPro" id="IPR004358">
    <property type="entry name" value="Sig_transdc_His_kin-like_C"/>
</dbReference>
<sequence>MNDEEQKEGKQDQDDTLAPRSDPARSRDTRNRSGKNESLATKNLLVLVFSFLPFIAGIGYSVYRSPERSYLSEAINMAGSQRMRTMLIANYAQQLTASAAGRWNEGGDTQYVIGSVLAEEIETYRQFACALLHGDESLGLAPNHVPEIRSHLVKMEDQVAAYIEKGRLLLQDPTEEHLRGITASAMALENGFDLVTGLYQQENDAMIARQRGIDLVLIGFAFFITLLGVVLTRKIRHQEKHLLVATQEAEAASRAKSEFLANMSHEIRTPMNGVIGMTGLLLETDLTETQRRYVEIVENGGETLLALINDILDFSRIEAGVLELEEVDFDLERTITDLSPILALRAEEKGLELIFAVDTGVPPILRGDPGRLRQIILNLVGNAIKFTESGEVVVRCTLESEDRESLCLRCEVSDTGIGIPRDKIDTLFESFTQADTSTTRRYGGTGLGLAISRRLAEKMGGTIGVESGEGRGSKFWFTARLKRATPGSGKGLPDAEPGPGGLAPGAQAPVSVDKTARVLVVEDNRTNQIVALGILRTWGLRADAVADGEEALGALETDPYDLVLMDVQMPRMDGLEATRLIRSGSRGGQNSSVVIIALTGHATGEDRDRCLAAGMNDYLPKPIHPRALAAMLQKWVPAKGPPEAGPAFSAAVWDRAAMLERMMGDEDLAREILEEFILESARFLDPLDEAIRRNDLPSVVKLAHSAQGIAATICAGEVASLAVALEQAARKADVATVGALRRPWQEAMERLVTGISGDGLVSRSI</sequence>
<dbReference type="PROSITE" id="PS50894">
    <property type="entry name" value="HPT"/>
    <property type="match status" value="1"/>
</dbReference>
<evidence type="ECO:0000256" key="16">
    <source>
        <dbReference type="PROSITE-ProRule" id="PRU00110"/>
    </source>
</evidence>
<dbReference type="SUPFAM" id="SSF47226">
    <property type="entry name" value="Histidine-containing phosphotransfer domain, HPT domain"/>
    <property type="match status" value="1"/>
</dbReference>
<dbReference type="EMBL" id="LPWH01000112">
    <property type="protein sequence ID" value="POQ98992.1"/>
    <property type="molecule type" value="Genomic_DNA"/>
</dbReference>
<dbReference type="FunFam" id="3.30.565.10:FF:000010">
    <property type="entry name" value="Sensor histidine kinase RcsC"/>
    <property type="match status" value="1"/>
</dbReference>
<dbReference type="PROSITE" id="PS50109">
    <property type="entry name" value="HIS_KIN"/>
    <property type="match status" value="1"/>
</dbReference>
<evidence type="ECO:0000256" key="9">
    <source>
        <dbReference type="ARBA" id="ARBA00022777"/>
    </source>
</evidence>
<accession>A0A2S4JHH3</accession>
<dbReference type="Pfam" id="PF00072">
    <property type="entry name" value="Response_reg"/>
    <property type="match status" value="1"/>
</dbReference>
<feature type="region of interest" description="Disordered" evidence="18">
    <location>
        <begin position="1"/>
        <end position="35"/>
    </location>
</feature>
<dbReference type="Pfam" id="PF00512">
    <property type="entry name" value="HisKA"/>
    <property type="match status" value="1"/>
</dbReference>
<dbReference type="SUPFAM" id="SSF55874">
    <property type="entry name" value="ATPase domain of HSP90 chaperone/DNA topoisomerase II/histidine kinase"/>
    <property type="match status" value="1"/>
</dbReference>
<dbReference type="RefSeq" id="WP_103680846.1">
    <property type="nucleotide sequence ID" value="NZ_LPWH01000112.1"/>
</dbReference>
<keyword evidence="24" id="KW-1185">Reference proteome</keyword>
<evidence type="ECO:0000256" key="13">
    <source>
        <dbReference type="ARBA" id="ARBA00023136"/>
    </source>
</evidence>
<dbReference type="OrthoDB" id="6192248at2"/>
<evidence type="ECO:0000256" key="19">
    <source>
        <dbReference type="SAM" id="Phobius"/>
    </source>
</evidence>
<dbReference type="InterPro" id="IPR036641">
    <property type="entry name" value="HPT_dom_sf"/>
</dbReference>
<keyword evidence="9" id="KW-0418">Kinase</keyword>
<dbReference type="CDD" id="cd17546">
    <property type="entry name" value="REC_hyHK_CKI1_RcsC-like"/>
    <property type="match status" value="1"/>
</dbReference>
<keyword evidence="11 19" id="KW-1133">Transmembrane helix</keyword>
<dbReference type="AlphaFoldDB" id="A0A2S4JHH3"/>
<feature type="transmembrane region" description="Helical" evidence="19">
    <location>
        <begin position="44"/>
        <end position="63"/>
    </location>
</feature>
<evidence type="ECO:0000256" key="1">
    <source>
        <dbReference type="ARBA" id="ARBA00000085"/>
    </source>
</evidence>
<keyword evidence="13 19" id="KW-0472">Membrane</keyword>
<evidence type="ECO:0000256" key="5">
    <source>
        <dbReference type="ARBA" id="ARBA00022553"/>
    </source>
</evidence>
<dbReference type="PANTHER" id="PTHR45339:SF1">
    <property type="entry name" value="HYBRID SIGNAL TRANSDUCTION HISTIDINE KINASE J"/>
    <property type="match status" value="1"/>
</dbReference>
<dbReference type="PRINTS" id="PR00344">
    <property type="entry name" value="BCTRLSENSOR"/>
</dbReference>
<evidence type="ECO:0000259" key="20">
    <source>
        <dbReference type="PROSITE" id="PS50109"/>
    </source>
</evidence>
<comment type="caution">
    <text evidence="23">The sequence shown here is derived from an EMBL/GenBank/DDBJ whole genome shotgun (WGS) entry which is preliminary data.</text>
</comment>
<dbReference type="GO" id="GO:0000155">
    <property type="term" value="F:phosphorelay sensor kinase activity"/>
    <property type="evidence" value="ECO:0007669"/>
    <property type="project" value="InterPro"/>
</dbReference>
<dbReference type="InterPro" id="IPR008207">
    <property type="entry name" value="Sig_transdc_His_kin_Hpt_dom"/>
</dbReference>
<dbReference type="SUPFAM" id="SSF52172">
    <property type="entry name" value="CheY-like"/>
    <property type="match status" value="1"/>
</dbReference>
<evidence type="ECO:0000256" key="14">
    <source>
        <dbReference type="ARBA" id="ARBA00064003"/>
    </source>
</evidence>
<dbReference type="SMART" id="SM00387">
    <property type="entry name" value="HATPase_c"/>
    <property type="match status" value="1"/>
</dbReference>
<keyword evidence="12" id="KW-0902">Two-component regulatory system</keyword>
<feature type="domain" description="Histidine kinase" evidence="20">
    <location>
        <begin position="262"/>
        <end position="483"/>
    </location>
</feature>
<dbReference type="GO" id="GO:0005524">
    <property type="term" value="F:ATP binding"/>
    <property type="evidence" value="ECO:0007669"/>
    <property type="project" value="UniProtKB-KW"/>
</dbReference>
<dbReference type="Pfam" id="PF02518">
    <property type="entry name" value="HATPase_c"/>
    <property type="match status" value="1"/>
</dbReference>
<dbReference type="CDD" id="cd00082">
    <property type="entry name" value="HisKA"/>
    <property type="match status" value="1"/>
</dbReference>
<evidence type="ECO:0000256" key="4">
    <source>
        <dbReference type="ARBA" id="ARBA00022475"/>
    </source>
</evidence>
<dbReference type="SMART" id="SM00388">
    <property type="entry name" value="HisKA"/>
    <property type="match status" value="1"/>
</dbReference>
<comment type="subunit">
    <text evidence="14">At low DSF concentrations, interacts with RpfF.</text>
</comment>
<dbReference type="PROSITE" id="PS50110">
    <property type="entry name" value="RESPONSE_REGULATORY"/>
    <property type="match status" value="1"/>
</dbReference>